<dbReference type="SUPFAM" id="SSF103473">
    <property type="entry name" value="MFS general substrate transporter"/>
    <property type="match status" value="1"/>
</dbReference>
<feature type="signal peptide" evidence="7">
    <location>
        <begin position="1"/>
        <end position="22"/>
    </location>
</feature>
<evidence type="ECO:0000256" key="1">
    <source>
        <dbReference type="ARBA" id="ARBA00004141"/>
    </source>
</evidence>
<dbReference type="Gene3D" id="1.20.1250.20">
    <property type="entry name" value="MFS general substrate transporter like domains"/>
    <property type="match status" value="1"/>
</dbReference>
<dbReference type="GO" id="GO:0016020">
    <property type="term" value="C:membrane"/>
    <property type="evidence" value="ECO:0007669"/>
    <property type="project" value="UniProtKB-SubCell"/>
</dbReference>
<accession>A0A8H5LB00</accession>
<comment type="subcellular location">
    <subcellularLocation>
        <location evidence="1">Membrane</location>
        <topology evidence="1">Multi-pass membrane protein</topology>
    </subcellularLocation>
</comment>
<dbReference type="AlphaFoldDB" id="A0A8H5LB00"/>
<dbReference type="InterPro" id="IPR050360">
    <property type="entry name" value="MFS_Sugar_Transporters"/>
</dbReference>
<feature type="transmembrane region" description="Helical" evidence="6">
    <location>
        <begin position="170"/>
        <end position="190"/>
    </location>
</feature>
<evidence type="ECO:0000259" key="8">
    <source>
        <dbReference type="PROSITE" id="PS50850"/>
    </source>
</evidence>
<feature type="domain" description="Major facilitator superfamily (MFS) profile" evidence="8">
    <location>
        <begin position="1"/>
        <end position="319"/>
    </location>
</feature>
<keyword evidence="10" id="KW-1185">Reference proteome</keyword>
<dbReference type="GO" id="GO:0005351">
    <property type="term" value="F:carbohydrate:proton symporter activity"/>
    <property type="evidence" value="ECO:0007669"/>
    <property type="project" value="TreeGrafter"/>
</dbReference>
<name>A0A8H5LB00_GIBSU</name>
<reference evidence="9 10" key="1">
    <citation type="submission" date="2020-05" db="EMBL/GenBank/DDBJ databases">
        <title>Identification and distribution of gene clusters putatively required for synthesis of sphingolipid metabolism inhibitors in phylogenetically diverse species of the filamentous fungus Fusarium.</title>
        <authorList>
            <person name="Kim H.-S."/>
            <person name="Busman M."/>
            <person name="Brown D.W."/>
            <person name="Divon H."/>
            <person name="Uhlig S."/>
            <person name="Proctor R.H."/>
        </authorList>
    </citation>
    <scope>NUCLEOTIDE SEQUENCE [LARGE SCALE GENOMIC DNA]</scope>
    <source>
        <strain evidence="9 10">NRRL 66333</strain>
    </source>
</reference>
<evidence type="ECO:0000256" key="4">
    <source>
        <dbReference type="ARBA" id="ARBA00022989"/>
    </source>
</evidence>
<evidence type="ECO:0000313" key="10">
    <source>
        <dbReference type="Proteomes" id="UP000547976"/>
    </source>
</evidence>
<feature type="transmembrane region" description="Helical" evidence="6">
    <location>
        <begin position="296"/>
        <end position="315"/>
    </location>
</feature>
<dbReference type="GeneID" id="59311138"/>
<gene>
    <name evidence="9" type="ORF">FSUBG_11709</name>
</gene>
<evidence type="ECO:0000256" key="3">
    <source>
        <dbReference type="ARBA" id="ARBA00022692"/>
    </source>
</evidence>
<feature type="transmembrane region" description="Helical" evidence="6">
    <location>
        <begin position="133"/>
        <end position="158"/>
    </location>
</feature>
<keyword evidence="5 6" id="KW-0472">Membrane</keyword>
<feature type="transmembrane region" description="Helical" evidence="6">
    <location>
        <begin position="197"/>
        <end position="219"/>
    </location>
</feature>
<keyword evidence="3 6" id="KW-0812">Transmembrane</keyword>
<proteinExistence type="inferred from homology"/>
<evidence type="ECO:0000256" key="5">
    <source>
        <dbReference type="ARBA" id="ARBA00023136"/>
    </source>
</evidence>
<comment type="similarity">
    <text evidence="2">Belongs to the major facilitator superfamily. Sugar transporter (TC 2.A.1.1) family.</text>
</comment>
<evidence type="ECO:0000256" key="2">
    <source>
        <dbReference type="ARBA" id="ARBA00010992"/>
    </source>
</evidence>
<feature type="chain" id="PRO_5034023384" evidence="7">
    <location>
        <begin position="23"/>
        <end position="344"/>
    </location>
</feature>
<sequence>MSKLIIRLGLGFFLTLAPLATSEISPVVFRGIATAGVNLGITIGQLVSNGVIKAFGERTDHWAWRGALATQSIFINILAAAKKSLIQLYGTGVDIDAKLATIKETIAEEQAASTEEASWIQCFKGTDLIRTMISMGVFVCQHFVGIIFVLGYSTYFFQLAGLETSRSFDLGVGVTACGVLGNICSWFVVNSFGRRKVFLSGMGALTVLLFLIGIMDVVPTSAAKWVQAACTVIYAYVYFATVGAMAFAVLGETASLNLKAKTMVLATATQSVMGIAMNFAIPYMVNPDEGNLKGKVGFIFGGLGLIGFIWSWVYVPELKGRRYDEIDHMFHNKVSPRQMGTYKL</sequence>
<comment type="caution">
    <text evidence="9">The sequence shown here is derived from an EMBL/GenBank/DDBJ whole genome shotgun (WGS) entry which is preliminary data.</text>
</comment>
<dbReference type="PANTHER" id="PTHR48022">
    <property type="entry name" value="PLASTIDIC GLUCOSE TRANSPORTER 4"/>
    <property type="match status" value="1"/>
</dbReference>
<keyword evidence="7" id="KW-0732">Signal</keyword>
<dbReference type="Proteomes" id="UP000547976">
    <property type="component" value="Unassembled WGS sequence"/>
</dbReference>
<dbReference type="InterPro" id="IPR036259">
    <property type="entry name" value="MFS_trans_sf"/>
</dbReference>
<dbReference type="InterPro" id="IPR005828">
    <property type="entry name" value="MFS_sugar_transport-like"/>
</dbReference>
<keyword evidence="4 6" id="KW-1133">Transmembrane helix</keyword>
<evidence type="ECO:0000256" key="6">
    <source>
        <dbReference type="SAM" id="Phobius"/>
    </source>
</evidence>
<evidence type="ECO:0000313" key="9">
    <source>
        <dbReference type="EMBL" id="KAF5587808.1"/>
    </source>
</evidence>
<dbReference type="InterPro" id="IPR020846">
    <property type="entry name" value="MFS_dom"/>
</dbReference>
<feature type="transmembrane region" description="Helical" evidence="6">
    <location>
        <begin position="262"/>
        <end position="284"/>
    </location>
</feature>
<dbReference type="EMBL" id="JAAOAV010000229">
    <property type="protein sequence ID" value="KAF5587808.1"/>
    <property type="molecule type" value="Genomic_DNA"/>
</dbReference>
<dbReference type="PROSITE" id="PS50850">
    <property type="entry name" value="MFS"/>
    <property type="match status" value="1"/>
</dbReference>
<protein>
    <submittedName>
        <fullName evidence="9">Maltose permease</fullName>
    </submittedName>
</protein>
<dbReference type="Pfam" id="PF00083">
    <property type="entry name" value="Sugar_tr"/>
    <property type="match status" value="2"/>
</dbReference>
<organism evidence="9 10">
    <name type="scientific">Gibberella subglutinans</name>
    <name type="common">Fusarium subglutinans</name>
    <dbReference type="NCBI Taxonomy" id="42677"/>
    <lineage>
        <taxon>Eukaryota</taxon>
        <taxon>Fungi</taxon>
        <taxon>Dikarya</taxon>
        <taxon>Ascomycota</taxon>
        <taxon>Pezizomycotina</taxon>
        <taxon>Sordariomycetes</taxon>
        <taxon>Hypocreomycetidae</taxon>
        <taxon>Hypocreales</taxon>
        <taxon>Nectriaceae</taxon>
        <taxon>Fusarium</taxon>
        <taxon>Fusarium fujikuroi species complex</taxon>
    </lineage>
</organism>
<dbReference type="PANTHER" id="PTHR48022:SF51">
    <property type="entry name" value="ALPHA-GLUCOSIDE TRANSPORTER, PUTATIVE (AFU_ORTHOLOGUE AFUA_6G11920)-RELATED"/>
    <property type="match status" value="1"/>
</dbReference>
<dbReference type="OrthoDB" id="6612291at2759"/>
<feature type="transmembrane region" description="Helical" evidence="6">
    <location>
        <begin position="225"/>
        <end position="250"/>
    </location>
</feature>
<evidence type="ECO:0000256" key="7">
    <source>
        <dbReference type="SAM" id="SignalP"/>
    </source>
</evidence>
<dbReference type="RefSeq" id="XP_036532837.1">
    <property type="nucleotide sequence ID" value="XM_036676420.1"/>
</dbReference>